<comment type="caution">
    <text evidence="3">The sequence shown here is derived from an EMBL/GenBank/DDBJ whole genome shotgun (WGS) entry which is preliminary data.</text>
</comment>
<evidence type="ECO:0000256" key="1">
    <source>
        <dbReference type="SAM" id="SignalP"/>
    </source>
</evidence>
<dbReference type="AlphaFoldDB" id="A0A562R127"/>
<dbReference type="RefSeq" id="WP_026312029.1">
    <property type="nucleotide sequence ID" value="NZ_VLLA01000021.1"/>
</dbReference>
<feature type="domain" description="Right handed beta helix" evidence="2">
    <location>
        <begin position="99"/>
        <end position="249"/>
    </location>
</feature>
<dbReference type="InterPro" id="IPR039448">
    <property type="entry name" value="Beta_helix"/>
</dbReference>
<sequence length="282" mass="28348">MRRIAFFALAIGLFIPLIVAQPAQAQATRTWVSGVGDDVNPCSRTAPCKTFAGAISKTAAGGEINCLDSAGFGTVTITKAISIYCEGVIGGVLASGTNGINVNAAATDHVVLRGLDIDGAGTGLKGVNVLQAASVVIDHCSIRNFNAGSAQGVSFVPANFNSMLLIRDSVISHNGGAATGGGVFVDSTAGSARGSIVNTSIHKNFVGLTVQNQSNVQVNASNISENVGTGIAQSGAAGLRVGRSMIVNNLGSATTGTVLSYLDNQINGNNPDTTPGTAGGYH</sequence>
<gene>
    <name evidence="3" type="ORF">IQ16_06516</name>
</gene>
<dbReference type="EMBL" id="VLLA01000021">
    <property type="protein sequence ID" value="TWI62768.1"/>
    <property type="molecule type" value="Genomic_DNA"/>
</dbReference>
<accession>A0A562R127</accession>
<evidence type="ECO:0000313" key="4">
    <source>
        <dbReference type="Proteomes" id="UP000316291"/>
    </source>
</evidence>
<dbReference type="OrthoDB" id="5498325at2"/>
<dbReference type="SUPFAM" id="SSF51126">
    <property type="entry name" value="Pectin lyase-like"/>
    <property type="match status" value="1"/>
</dbReference>
<dbReference type="InterPro" id="IPR012334">
    <property type="entry name" value="Pectin_lyas_fold"/>
</dbReference>
<proteinExistence type="predicted"/>
<keyword evidence="4" id="KW-1185">Reference proteome</keyword>
<reference evidence="3 4" key="1">
    <citation type="journal article" date="2015" name="Stand. Genomic Sci.">
        <title>Genomic Encyclopedia of Bacterial and Archaeal Type Strains, Phase III: the genomes of soil and plant-associated and newly described type strains.</title>
        <authorList>
            <person name="Whitman W.B."/>
            <person name="Woyke T."/>
            <person name="Klenk H.P."/>
            <person name="Zhou Y."/>
            <person name="Lilburn T.G."/>
            <person name="Beck B.J."/>
            <person name="De Vos P."/>
            <person name="Vandamme P."/>
            <person name="Eisen J.A."/>
            <person name="Garrity G."/>
            <person name="Hugenholtz P."/>
            <person name="Kyrpides N.C."/>
        </authorList>
    </citation>
    <scope>NUCLEOTIDE SEQUENCE [LARGE SCALE GENOMIC DNA]</scope>
    <source>
        <strain evidence="3 4">CGMCC 1.10948</strain>
    </source>
</reference>
<keyword evidence="1" id="KW-0732">Signal</keyword>
<feature type="signal peptide" evidence="1">
    <location>
        <begin position="1"/>
        <end position="25"/>
    </location>
</feature>
<dbReference type="InterPro" id="IPR011050">
    <property type="entry name" value="Pectin_lyase_fold/virulence"/>
</dbReference>
<dbReference type="Proteomes" id="UP000316291">
    <property type="component" value="Unassembled WGS sequence"/>
</dbReference>
<dbReference type="Pfam" id="PF13229">
    <property type="entry name" value="Beta_helix"/>
    <property type="match status" value="1"/>
</dbReference>
<name>A0A562R127_9BRAD</name>
<dbReference type="Gene3D" id="2.160.20.10">
    <property type="entry name" value="Single-stranded right-handed beta-helix, Pectin lyase-like"/>
    <property type="match status" value="1"/>
</dbReference>
<evidence type="ECO:0000259" key="2">
    <source>
        <dbReference type="Pfam" id="PF13229"/>
    </source>
</evidence>
<protein>
    <submittedName>
        <fullName evidence="3">Right handed beta helix region</fullName>
    </submittedName>
</protein>
<evidence type="ECO:0000313" key="3">
    <source>
        <dbReference type="EMBL" id="TWI62768.1"/>
    </source>
</evidence>
<organism evidence="3 4">
    <name type="scientific">Bradyrhizobium huanghuaihaiense</name>
    <dbReference type="NCBI Taxonomy" id="990078"/>
    <lineage>
        <taxon>Bacteria</taxon>
        <taxon>Pseudomonadati</taxon>
        <taxon>Pseudomonadota</taxon>
        <taxon>Alphaproteobacteria</taxon>
        <taxon>Hyphomicrobiales</taxon>
        <taxon>Nitrobacteraceae</taxon>
        <taxon>Bradyrhizobium</taxon>
    </lineage>
</organism>
<feature type="chain" id="PRO_5022037107" evidence="1">
    <location>
        <begin position="26"/>
        <end position="282"/>
    </location>
</feature>